<evidence type="ECO:0000256" key="1">
    <source>
        <dbReference type="ARBA" id="ARBA00004829"/>
    </source>
</evidence>
<evidence type="ECO:0000256" key="3">
    <source>
        <dbReference type="SAM" id="MobiDB-lite"/>
    </source>
</evidence>
<dbReference type="GO" id="GO:0016705">
    <property type="term" value="F:oxidoreductase activity, acting on paired donors, with incorporation or reduction of molecular oxygen"/>
    <property type="evidence" value="ECO:0007669"/>
    <property type="project" value="InterPro"/>
</dbReference>
<organism evidence="4 5">
    <name type="scientific">Chloropicon primus</name>
    <dbReference type="NCBI Taxonomy" id="1764295"/>
    <lineage>
        <taxon>Eukaryota</taxon>
        <taxon>Viridiplantae</taxon>
        <taxon>Chlorophyta</taxon>
        <taxon>Chloropicophyceae</taxon>
        <taxon>Chloropicales</taxon>
        <taxon>Chloropicaceae</taxon>
        <taxon>Chloropicon</taxon>
    </lineage>
</organism>
<dbReference type="Gene3D" id="3.50.50.60">
    <property type="entry name" value="FAD/NAD(P)-binding domain"/>
    <property type="match status" value="1"/>
</dbReference>
<sequence>MAVGRRCARGAPSRSRWCGVGRHGRGCRRVGGRAVAEKGGRSPAPEVAGTSRGDAEEYRGVNDFIRSGGTERRWLLKQAAKTSKRTQIRKLGSVLKGFGGDGGVDVLVVGCGPAGMALASSLAEESAKRGGAVKVGLIGPDVPFVNTYGVWMDEFEELGLEGCVEKVFDDAISHFGDGEKGFVNVGRRYAKVDLDKLQDHLLSRCQEAGVVFEEGQVRGIDHGEGQGLTTVRCKSGASFVCDVAILASGAASTAFLDYEKGVPDAGAQTAYGFEVEVDSYPFDSSAMHFMDFRRHHSGVWQGKALHPGMTRALQEESSWGTRREVPSFLYAMPLGGNKAFFQETCLVAKDAVPFSVLKRRLETRLNALGVKVKAVLDEEWSYIPVGGPLPDSSQRTLAYGATANMIHPASGYSVARSLKGAPEFARDVMGIYDRRSGSGWTEEASALAWNSLWSDEKRKCAAFHIFGMELLALMDVKSINDFFLAFFSLPEGLWKGFLSSSLNSNQLLFFALSMFAVAPVHMKAKLVGHLFHPAGAYLLKAYNPLQQGEEEEEEEGGPAP</sequence>
<dbReference type="PANTHER" id="PTHR39757">
    <property type="match status" value="1"/>
</dbReference>
<evidence type="ECO:0000313" key="5">
    <source>
        <dbReference type="Proteomes" id="UP000316726"/>
    </source>
</evidence>
<evidence type="ECO:0000256" key="2">
    <source>
        <dbReference type="ARBA" id="ARBA00006599"/>
    </source>
</evidence>
<dbReference type="OrthoDB" id="1716816at2759"/>
<dbReference type="GO" id="GO:0016117">
    <property type="term" value="P:carotenoid biosynthetic process"/>
    <property type="evidence" value="ECO:0007669"/>
    <property type="project" value="InterPro"/>
</dbReference>
<dbReference type="Proteomes" id="UP000316726">
    <property type="component" value="Chromosome 12"/>
</dbReference>
<dbReference type="PANTHER" id="PTHR39757:SF3">
    <property type="entry name" value="LYCOPENE EPSILON CYCLASE, CHLOROPLASTIC"/>
    <property type="match status" value="1"/>
</dbReference>
<dbReference type="AlphaFoldDB" id="A0A5B8MX39"/>
<name>A0A5B8MX39_9CHLO</name>
<accession>A0A5B8MX39</accession>
<comment type="similarity">
    <text evidence="2">Belongs to the lycopene cyclase family.</text>
</comment>
<protein>
    <submittedName>
        <fullName evidence="4">Lycopene epsilon cyclase</fullName>
    </submittedName>
</protein>
<dbReference type="NCBIfam" id="TIGR01790">
    <property type="entry name" value="carotene-cycl"/>
    <property type="match status" value="1"/>
</dbReference>
<dbReference type="InterPro" id="IPR010108">
    <property type="entry name" value="Lycopene_cyclase_b/e"/>
</dbReference>
<reference evidence="4 5" key="1">
    <citation type="submission" date="2018-07" db="EMBL/GenBank/DDBJ databases">
        <title>The complete nuclear genome of the prasinophyte Chloropicon primus (CCMP1205).</title>
        <authorList>
            <person name="Pombert J.-F."/>
            <person name="Otis C."/>
            <person name="Turmel M."/>
            <person name="Lemieux C."/>
        </authorList>
    </citation>
    <scope>NUCLEOTIDE SEQUENCE [LARGE SCALE GENOMIC DNA]</scope>
    <source>
        <strain evidence="4 5">CCMP1205</strain>
    </source>
</reference>
<evidence type="ECO:0000313" key="4">
    <source>
        <dbReference type="EMBL" id="QDZ24030.1"/>
    </source>
</evidence>
<gene>
    <name evidence="4" type="ORF">A3770_12p65480</name>
</gene>
<feature type="region of interest" description="Disordered" evidence="3">
    <location>
        <begin position="34"/>
        <end position="53"/>
    </location>
</feature>
<dbReference type="Pfam" id="PF05834">
    <property type="entry name" value="Lycopene_cycl"/>
    <property type="match status" value="1"/>
</dbReference>
<dbReference type="InterPro" id="IPR036188">
    <property type="entry name" value="FAD/NAD-bd_sf"/>
</dbReference>
<comment type="pathway">
    <text evidence="1">Carotenoid biosynthesis.</text>
</comment>
<dbReference type="STRING" id="1764295.A0A5B8MX39"/>
<dbReference type="SUPFAM" id="SSF51905">
    <property type="entry name" value="FAD/NAD(P)-binding domain"/>
    <property type="match status" value="1"/>
</dbReference>
<dbReference type="GO" id="GO:0016860">
    <property type="term" value="F:intramolecular oxidoreductase activity"/>
    <property type="evidence" value="ECO:0007669"/>
    <property type="project" value="UniProtKB-ARBA"/>
</dbReference>
<dbReference type="EMBL" id="CP031045">
    <property type="protein sequence ID" value="QDZ24030.1"/>
    <property type="molecule type" value="Genomic_DNA"/>
</dbReference>
<keyword evidence="5" id="KW-1185">Reference proteome</keyword>
<proteinExistence type="inferred from homology"/>